<dbReference type="OMA" id="TECISVA"/>
<dbReference type="PANTHER" id="PTHR12873:SF0">
    <property type="entry name" value="TWINKLE MTDNA HELICASE"/>
    <property type="match status" value="1"/>
</dbReference>
<dbReference type="AlphaFoldDB" id="A0A915IZR4"/>
<dbReference type="WBParaSite" id="nRc.2.0.1.t19701-RA">
    <property type="protein sequence ID" value="nRc.2.0.1.t19701-RA"/>
    <property type="gene ID" value="nRc.2.0.1.g19701"/>
</dbReference>
<dbReference type="InterPro" id="IPR027032">
    <property type="entry name" value="Twinkle-like"/>
</dbReference>
<reference evidence="3" key="1">
    <citation type="submission" date="2022-11" db="UniProtKB">
        <authorList>
            <consortium name="WormBaseParasite"/>
        </authorList>
    </citation>
    <scope>IDENTIFICATION</scope>
</reference>
<dbReference type="SUPFAM" id="SSF52540">
    <property type="entry name" value="P-loop containing nucleoside triphosphate hydrolases"/>
    <property type="match status" value="1"/>
</dbReference>
<dbReference type="InterPro" id="IPR007694">
    <property type="entry name" value="DNA_helicase_DnaB-like_C"/>
</dbReference>
<name>A0A915IZR4_ROMCU</name>
<dbReference type="GO" id="GO:0003697">
    <property type="term" value="F:single-stranded DNA binding"/>
    <property type="evidence" value="ECO:0007669"/>
    <property type="project" value="InterPro"/>
</dbReference>
<dbReference type="Gene3D" id="3.40.50.300">
    <property type="entry name" value="P-loop containing nucleotide triphosphate hydrolases"/>
    <property type="match status" value="1"/>
</dbReference>
<keyword evidence="2" id="KW-1185">Reference proteome</keyword>
<feature type="domain" description="SF4 helicase" evidence="1">
    <location>
        <begin position="1"/>
        <end position="213"/>
    </location>
</feature>
<organism evidence="2 3">
    <name type="scientific">Romanomermis culicivorax</name>
    <name type="common">Nematode worm</name>
    <dbReference type="NCBI Taxonomy" id="13658"/>
    <lineage>
        <taxon>Eukaryota</taxon>
        <taxon>Metazoa</taxon>
        <taxon>Ecdysozoa</taxon>
        <taxon>Nematoda</taxon>
        <taxon>Enoplea</taxon>
        <taxon>Dorylaimia</taxon>
        <taxon>Mermithida</taxon>
        <taxon>Mermithoidea</taxon>
        <taxon>Mermithidae</taxon>
        <taxon>Romanomermis</taxon>
    </lineage>
</organism>
<proteinExistence type="predicted"/>
<dbReference type="Pfam" id="PF13481">
    <property type="entry name" value="AAA_25"/>
    <property type="match status" value="1"/>
</dbReference>
<dbReference type="PANTHER" id="PTHR12873">
    <property type="entry name" value="T7-LIKE MITOCHONDRIAL DNA HELICASE"/>
    <property type="match status" value="1"/>
</dbReference>
<evidence type="ECO:0000313" key="3">
    <source>
        <dbReference type="WBParaSite" id="nRc.2.0.1.t19701-RA"/>
    </source>
</evidence>
<dbReference type="GO" id="GO:0043139">
    <property type="term" value="F:5'-3' DNA helicase activity"/>
    <property type="evidence" value="ECO:0007669"/>
    <property type="project" value="InterPro"/>
</dbReference>
<accession>A0A915IZR4</accession>
<dbReference type="InterPro" id="IPR027417">
    <property type="entry name" value="P-loop_NTPase"/>
</dbReference>
<evidence type="ECO:0000313" key="2">
    <source>
        <dbReference type="Proteomes" id="UP000887565"/>
    </source>
</evidence>
<dbReference type="PROSITE" id="PS51199">
    <property type="entry name" value="SF4_HELICASE"/>
    <property type="match status" value="1"/>
</dbReference>
<protein>
    <submittedName>
        <fullName evidence="3">SF4 helicase domain-containing protein</fullName>
    </submittedName>
</protein>
<dbReference type="GO" id="GO:0006260">
    <property type="term" value="P:DNA replication"/>
    <property type="evidence" value="ECO:0007669"/>
    <property type="project" value="InterPro"/>
</dbReference>
<evidence type="ECO:0000259" key="1">
    <source>
        <dbReference type="PROSITE" id="PS51199"/>
    </source>
</evidence>
<dbReference type="Proteomes" id="UP000887565">
    <property type="component" value="Unplaced"/>
</dbReference>
<sequence length="213" mass="24245">MKGFRLGELSILTGPTGSGKTTFLSEYSLDLCLSGVSTLWCSLEVPVGKLIAWMMHQYAKVDYCSLPEETATKRFEEFYEKIKVDLKNMYFFDQHGTVPIDELIKAVQAVHNSKKLDHVLVDNLQFMQGSSKHGSFDKYMNQDLIFSEFRELASKLNVHVTLVVHPRKEMDGADLHANSLYGGVKASQEADNIFIIQKFVKPWIDPPFTKFLQ</sequence>
<dbReference type="GO" id="GO:0005524">
    <property type="term" value="F:ATP binding"/>
    <property type="evidence" value="ECO:0007669"/>
    <property type="project" value="InterPro"/>
</dbReference>